<accession>A0A6J7W9A9</accession>
<proteinExistence type="predicted"/>
<organism evidence="1">
    <name type="scientific">uncultured Caudovirales phage</name>
    <dbReference type="NCBI Taxonomy" id="2100421"/>
    <lineage>
        <taxon>Viruses</taxon>
        <taxon>Duplodnaviria</taxon>
        <taxon>Heunggongvirae</taxon>
        <taxon>Uroviricota</taxon>
        <taxon>Caudoviricetes</taxon>
        <taxon>Peduoviridae</taxon>
        <taxon>Maltschvirus</taxon>
        <taxon>Maltschvirus maltsch</taxon>
    </lineage>
</organism>
<reference evidence="1" key="1">
    <citation type="submission" date="2020-05" db="EMBL/GenBank/DDBJ databases">
        <authorList>
            <person name="Chiriac C."/>
            <person name="Salcher M."/>
            <person name="Ghai R."/>
            <person name="Kavagutti S V."/>
        </authorList>
    </citation>
    <scope>NUCLEOTIDE SEQUENCE</scope>
</reference>
<gene>
    <name evidence="1" type="ORF">UFOVP158_5</name>
</gene>
<name>A0A6J7W9A9_9CAUD</name>
<dbReference type="EMBL" id="LR798207">
    <property type="protein sequence ID" value="CAB5178493.1"/>
    <property type="molecule type" value="Genomic_DNA"/>
</dbReference>
<sequence>MAAYISSELAGVFGTANQTAAATGYKPAATVYQARTKRLRATFTLGSTAVTTSDTLAVGTLPAGSTFAYGIINASATMGASATLAIGNASSTGKYRAAAVFTAAAPTLFGDVAAEGASTPLAADEPVIITIAAASLPTSGTLVVDIFYSAPN</sequence>
<protein>
    <submittedName>
        <fullName evidence="1">Uncharacterized protein</fullName>
    </submittedName>
</protein>
<evidence type="ECO:0000313" key="1">
    <source>
        <dbReference type="EMBL" id="CAB5178493.1"/>
    </source>
</evidence>